<gene>
    <name evidence="1" type="ORF">METZ01_LOCUS313013</name>
</gene>
<dbReference type="CDD" id="cd16841">
    <property type="entry name" value="RraA_family"/>
    <property type="match status" value="1"/>
</dbReference>
<dbReference type="AlphaFoldDB" id="A0A382NG43"/>
<dbReference type="PANTHER" id="PTHR33254:SF4">
    <property type="entry name" value="4-HYDROXY-4-METHYL-2-OXOGLUTARATE ALDOLASE 3-RELATED"/>
    <property type="match status" value="1"/>
</dbReference>
<dbReference type="PANTHER" id="PTHR33254">
    <property type="entry name" value="4-HYDROXY-4-METHYL-2-OXOGLUTARATE ALDOLASE 3-RELATED"/>
    <property type="match status" value="1"/>
</dbReference>
<dbReference type="InterPro" id="IPR036704">
    <property type="entry name" value="RraA/RraA-like_sf"/>
</dbReference>
<name>A0A382NG43_9ZZZZ</name>
<sequence>MLEWESDEQLFSLMADRLYSSVISDVLDDAGYRNQVMSHKIRPLYDNAIVVGRVMTVLCIDVYEIPDQPYKMEIEAVDSLKPNEVLVCSTNGSDRYSFWGELLSTASVARGASGAIIDGFVRDCKAIMDMQFPVFATGISPLDSKGRGDVVNFNTPIECGGVRVVSGDVVFGDYDGIVVVPQQTEGQIVSAAFDKVNGENYIRQELKAGATVKCVFDKYGIL</sequence>
<dbReference type="InterPro" id="IPR005493">
    <property type="entry name" value="RraA/RraA-like"/>
</dbReference>
<reference evidence="1" key="1">
    <citation type="submission" date="2018-05" db="EMBL/GenBank/DDBJ databases">
        <authorList>
            <person name="Lanie J.A."/>
            <person name="Ng W.-L."/>
            <person name="Kazmierczak K.M."/>
            <person name="Andrzejewski T.M."/>
            <person name="Davidsen T.M."/>
            <person name="Wayne K.J."/>
            <person name="Tettelin H."/>
            <person name="Glass J.I."/>
            <person name="Rusch D."/>
            <person name="Podicherti R."/>
            <person name="Tsui H.-C.T."/>
            <person name="Winkler M.E."/>
        </authorList>
    </citation>
    <scope>NUCLEOTIDE SEQUENCE</scope>
</reference>
<protein>
    <recommendedName>
        <fullName evidence="2">Dimethylmenaquinone methyltransferase</fullName>
    </recommendedName>
</protein>
<accession>A0A382NG43</accession>
<dbReference type="Gene3D" id="3.50.30.40">
    <property type="entry name" value="Ribonuclease E inhibitor RraA/RraA-like"/>
    <property type="match status" value="1"/>
</dbReference>
<proteinExistence type="predicted"/>
<dbReference type="SUPFAM" id="SSF89562">
    <property type="entry name" value="RraA-like"/>
    <property type="match status" value="1"/>
</dbReference>
<dbReference type="Pfam" id="PF03737">
    <property type="entry name" value="RraA-like"/>
    <property type="match status" value="1"/>
</dbReference>
<organism evidence="1">
    <name type="scientific">marine metagenome</name>
    <dbReference type="NCBI Taxonomy" id="408172"/>
    <lineage>
        <taxon>unclassified sequences</taxon>
        <taxon>metagenomes</taxon>
        <taxon>ecological metagenomes</taxon>
    </lineage>
</organism>
<dbReference type="EMBL" id="UINC01100247">
    <property type="protein sequence ID" value="SVC60159.1"/>
    <property type="molecule type" value="Genomic_DNA"/>
</dbReference>
<evidence type="ECO:0000313" key="1">
    <source>
        <dbReference type="EMBL" id="SVC60159.1"/>
    </source>
</evidence>
<evidence type="ECO:0008006" key="2">
    <source>
        <dbReference type="Google" id="ProtNLM"/>
    </source>
</evidence>